<dbReference type="GO" id="GO:0008270">
    <property type="term" value="F:zinc ion binding"/>
    <property type="evidence" value="ECO:0007669"/>
    <property type="project" value="InterPro"/>
</dbReference>
<dbReference type="EMBL" id="AYEU01000010">
    <property type="protein sequence ID" value="ESK49163.1"/>
    <property type="molecule type" value="Genomic_DNA"/>
</dbReference>
<dbReference type="SMART" id="SM00829">
    <property type="entry name" value="PKS_ER"/>
    <property type="match status" value="1"/>
</dbReference>
<dbReference type="InterPro" id="IPR013154">
    <property type="entry name" value="ADH-like_N"/>
</dbReference>
<accession>V2U4V1</accession>
<dbReference type="SUPFAM" id="SSF51735">
    <property type="entry name" value="NAD(P)-binding Rossmann-fold domains"/>
    <property type="match status" value="1"/>
</dbReference>
<dbReference type="GO" id="GO:0016491">
    <property type="term" value="F:oxidoreductase activity"/>
    <property type="evidence" value="ECO:0007669"/>
    <property type="project" value="UniProtKB-KW"/>
</dbReference>
<comment type="similarity">
    <text evidence="1">Belongs to the zinc-containing alcohol dehydrogenase family. Quinone oxidoreductase subfamily.</text>
</comment>
<dbReference type="Gene3D" id="3.40.50.720">
    <property type="entry name" value="NAD(P)-binding Rossmann-like Domain"/>
    <property type="match status" value="1"/>
</dbReference>
<dbReference type="AlphaFoldDB" id="V2U4V1"/>
<keyword evidence="1" id="KW-0560">Oxidoreductase</keyword>
<evidence type="ECO:0000313" key="3">
    <source>
        <dbReference type="EMBL" id="ESK49163.1"/>
    </source>
</evidence>
<dbReference type="STRING" id="396323.VH98_03415"/>
<name>V2U4V1_9GAMM</name>
<protein>
    <recommendedName>
        <fullName evidence="1">Zinc-type alcohol dehydrogenase-like protein</fullName>
    </recommendedName>
</protein>
<dbReference type="InterPro" id="IPR011032">
    <property type="entry name" value="GroES-like_sf"/>
</dbReference>
<dbReference type="InterPro" id="IPR014182">
    <property type="entry name" value="ADH_Zn_typ-1"/>
</dbReference>
<keyword evidence="4" id="KW-1185">Reference proteome</keyword>
<keyword evidence="1" id="KW-0479">Metal-binding</keyword>
<dbReference type="CDD" id="cd08252">
    <property type="entry name" value="AL_MDR"/>
    <property type="match status" value="1"/>
</dbReference>
<feature type="domain" description="Enoyl reductase (ER)" evidence="2">
    <location>
        <begin position="18"/>
        <end position="346"/>
    </location>
</feature>
<reference evidence="3 4" key="1">
    <citation type="submission" date="2013-10" db="EMBL/GenBank/DDBJ databases">
        <title>The Genome Sequence of Acinetobacter brisouii CIP 110357.</title>
        <authorList>
            <consortium name="The Broad Institute Genomics Platform"/>
            <consortium name="The Broad Institute Genome Sequencing Center for Infectious Disease"/>
            <person name="Cerqueira G."/>
            <person name="Feldgarden M."/>
            <person name="Courvalin P."/>
            <person name="Grillot-Courvalin C."/>
            <person name="Clermont D."/>
            <person name="Rocha E."/>
            <person name="Yoon E.-J."/>
            <person name="Nemec A."/>
            <person name="Young S.K."/>
            <person name="Zeng Q."/>
            <person name="Gargeya S."/>
            <person name="Fitzgerald M."/>
            <person name="Abouelleil A."/>
            <person name="Alvarado L."/>
            <person name="Berlin A.M."/>
            <person name="Chapman S.B."/>
            <person name="Gainer-Dewar J."/>
            <person name="Goldberg J."/>
            <person name="Gnerre S."/>
            <person name="Griggs A."/>
            <person name="Gujja S."/>
            <person name="Hansen M."/>
            <person name="Howarth C."/>
            <person name="Imamovic A."/>
            <person name="Ireland A."/>
            <person name="Larimer J."/>
            <person name="McCowan C."/>
            <person name="Murphy C."/>
            <person name="Pearson M."/>
            <person name="Poon T.W."/>
            <person name="Priest M."/>
            <person name="Roberts A."/>
            <person name="Saif S."/>
            <person name="Shea T."/>
            <person name="Sykes S."/>
            <person name="Wortman J."/>
            <person name="Nusbaum C."/>
            <person name="Birren B."/>
        </authorList>
    </citation>
    <scope>NUCLEOTIDE SEQUENCE [LARGE SCALE GENOMIC DNA]</scope>
    <source>
        <strain evidence="3 4">CIP 110357</strain>
    </source>
</reference>
<dbReference type="PANTHER" id="PTHR43482">
    <property type="entry name" value="PROTEIN AST1-RELATED"/>
    <property type="match status" value="1"/>
</dbReference>
<evidence type="ECO:0000313" key="4">
    <source>
        <dbReference type="Proteomes" id="UP000018418"/>
    </source>
</evidence>
<organism evidence="3 4">
    <name type="scientific">Acinetobacter brisouii CIP 110357</name>
    <dbReference type="NCBI Taxonomy" id="1341683"/>
    <lineage>
        <taxon>Bacteria</taxon>
        <taxon>Pseudomonadati</taxon>
        <taxon>Pseudomonadota</taxon>
        <taxon>Gammaproteobacteria</taxon>
        <taxon>Moraxellales</taxon>
        <taxon>Moraxellaceae</taxon>
        <taxon>Acinetobacter</taxon>
    </lineage>
</organism>
<proteinExistence type="inferred from homology"/>
<dbReference type="HOGENOM" id="CLU_026673_3_0_6"/>
<keyword evidence="1" id="KW-0862">Zinc</keyword>
<dbReference type="NCBIfam" id="TIGR02817">
    <property type="entry name" value="adh_fam_1"/>
    <property type="match status" value="1"/>
</dbReference>
<dbReference type="InterPro" id="IPR020843">
    <property type="entry name" value="ER"/>
</dbReference>
<evidence type="ECO:0000256" key="1">
    <source>
        <dbReference type="RuleBase" id="RU364000"/>
    </source>
</evidence>
<dbReference type="RefSeq" id="WP_004898295.1">
    <property type="nucleotide sequence ID" value="NZ_BBTI01000010.1"/>
</dbReference>
<dbReference type="SUPFAM" id="SSF50129">
    <property type="entry name" value="GroES-like"/>
    <property type="match status" value="1"/>
</dbReference>
<dbReference type="Proteomes" id="UP000018418">
    <property type="component" value="Unassembled WGS sequence"/>
</dbReference>
<dbReference type="Pfam" id="PF13602">
    <property type="entry name" value="ADH_zinc_N_2"/>
    <property type="match status" value="1"/>
</dbReference>
<evidence type="ECO:0000259" key="2">
    <source>
        <dbReference type="SMART" id="SM00829"/>
    </source>
</evidence>
<gene>
    <name evidence="3" type="ORF">P255_02738</name>
</gene>
<dbReference type="PANTHER" id="PTHR43482:SF1">
    <property type="entry name" value="PROTEIN AST1-RELATED"/>
    <property type="match status" value="1"/>
</dbReference>
<comment type="caution">
    <text evidence="3">The sequence shown here is derived from an EMBL/GenBank/DDBJ whole genome shotgun (WGS) entry which is preliminary data.</text>
</comment>
<dbReference type="PATRIC" id="fig|1341683.3.peg.2704"/>
<dbReference type="InterPro" id="IPR052585">
    <property type="entry name" value="Lipid_raft_assoc_Zn_ADH"/>
</dbReference>
<dbReference type="InterPro" id="IPR036291">
    <property type="entry name" value="NAD(P)-bd_dom_sf"/>
</dbReference>
<dbReference type="OrthoDB" id="9785812at2"/>
<dbReference type="Pfam" id="PF08240">
    <property type="entry name" value="ADH_N"/>
    <property type="match status" value="1"/>
</dbReference>
<sequence>MNSKLNHAVAICDPLELAHPDSFLDVQVPYPKALPQDVIVRVEAVSINPADMRARLRKKKDNRINVLGWDVAGTIVEKGNEVSDHFQVGDAVYYAGDINRSGGNCSYHAIDSRLVAFQPKTISVEDAAALPLVSLTAWEALFEKLALAINTNLTIQDDEPTPSLLILGGGGGVGSMAIQLAKLVPNLTVIATTSRKETTEWCLKLGADHVVDHSQALAPQLSKIGYPEVDYILICNSPDTYFDILPSITRPFGKICSIVPFLQSHDFNLLMRKSLSFHWEFMFTRSSFSTHDMVKQSEILNRISELIDQKKIISPRVISLSPMNASNIRKAHQLIASNKTIGKIVIVNK</sequence>
<dbReference type="Gene3D" id="3.90.180.10">
    <property type="entry name" value="Medium-chain alcohol dehydrogenases, catalytic domain"/>
    <property type="match status" value="1"/>
</dbReference>